<accession>A0A9N6YIZ8</accession>
<organism evidence="1">
    <name type="scientific">Amentotaxus virus 1</name>
    <dbReference type="NCBI Taxonomy" id="2977950"/>
    <lineage>
        <taxon>Viruses</taxon>
        <taxon>Riboviria</taxon>
        <taxon>Orthornavirae</taxon>
        <taxon>Negarnaviricota</taxon>
        <taxon>Haploviricotina</taxon>
        <taxon>Monjiviricetes</taxon>
        <taxon>Mononegavirales</taxon>
        <taxon>Rhabdoviridae</taxon>
        <taxon>Betarhabdovirinae</taxon>
        <taxon>Alphagymnorhavirus</taxon>
        <taxon>Alphagymnorhavirus amentotaxi</taxon>
    </lineage>
</organism>
<evidence type="ECO:0000313" key="1">
    <source>
        <dbReference type="EMBL" id="DAZ90634.1"/>
    </source>
</evidence>
<reference evidence="1" key="1">
    <citation type="journal article" date="2022" name="bioRxiv">
        <title>Unlocking the hidden genetic diversity of varicosaviruses, the neglected plant rhabdoviruses.</title>
        <authorList>
            <person name="Bejerman N."/>
            <person name="Dietzgen R.G."/>
            <person name="Debat H."/>
        </authorList>
    </citation>
    <scope>NUCLEOTIDE SEQUENCE</scope>
</reference>
<sequence>MSHLMYGSMSSTPSETSVRLKSTIGCLAYRVRRDFIKAGCLPFLENEQLCNELHKMLLEVSFHSLGPCDICKRNVHSDNCGNLHTPPRDLLESSTVHFHLVDGKLMTFCGYYVGAKVIHMMYDGMRTAILCIENDYIPKLSVLDKSLLICIPCSIAIIKQKDVWRRLQQIGWRSDTHSVSSSLPGIN</sequence>
<name>A0A9N6YIZ8_9RHAB</name>
<dbReference type="EMBL" id="BK061736">
    <property type="protein sequence ID" value="DAZ90634.1"/>
    <property type="molecule type" value="Viral_cRNA"/>
</dbReference>
<proteinExistence type="predicted"/>
<protein>
    <submittedName>
        <fullName evidence="1">Protein 4</fullName>
    </submittedName>
</protein>